<feature type="region of interest" description="Disordered" evidence="3">
    <location>
        <begin position="103"/>
        <end position="149"/>
    </location>
</feature>
<dbReference type="Proteomes" id="UP001321760">
    <property type="component" value="Unassembled WGS sequence"/>
</dbReference>
<name>A0AAV9G6P9_9PEZI</name>
<dbReference type="SUPFAM" id="SSF53933">
    <property type="entry name" value="Microbial ribonucleases"/>
    <property type="match status" value="1"/>
</dbReference>
<accession>A0AAV9G6P9</accession>
<evidence type="ECO:0000256" key="2">
    <source>
        <dbReference type="ARBA" id="ARBA00022801"/>
    </source>
</evidence>
<feature type="compositionally biased region" description="Basic and acidic residues" evidence="3">
    <location>
        <begin position="117"/>
        <end position="128"/>
    </location>
</feature>
<feature type="compositionally biased region" description="Basic and acidic residues" evidence="3">
    <location>
        <begin position="251"/>
        <end position="272"/>
    </location>
</feature>
<evidence type="ECO:0000313" key="5">
    <source>
        <dbReference type="Proteomes" id="UP001321760"/>
    </source>
</evidence>
<evidence type="ECO:0000256" key="3">
    <source>
        <dbReference type="SAM" id="MobiDB-lite"/>
    </source>
</evidence>
<comment type="caution">
    <text evidence="4">The sequence shown here is derived from an EMBL/GenBank/DDBJ whole genome shotgun (WGS) entry which is preliminary data.</text>
</comment>
<keyword evidence="2" id="KW-0378">Hydrolase</keyword>
<dbReference type="Gene3D" id="3.10.450.30">
    <property type="entry name" value="Microbial ribonucleases"/>
    <property type="match status" value="1"/>
</dbReference>
<reference evidence="4" key="1">
    <citation type="journal article" date="2023" name="Mol. Phylogenet. Evol.">
        <title>Genome-scale phylogeny and comparative genomics of the fungal order Sordariales.</title>
        <authorList>
            <person name="Hensen N."/>
            <person name="Bonometti L."/>
            <person name="Westerberg I."/>
            <person name="Brannstrom I.O."/>
            <person name="Guillou S."/>
            <person name="Cros-Aarteil S."/>
            <person name="Calhoun S."/>
            <person name="Haridas S."/>
            <person name="Kuo A."/>
            <person name="Mondo S."/>
            <person name="Pangilinan J."/>
            <person name="Riley R."/>
            <person name="LaButti K."/>
            <person name="Andreopoulos B."/>
            <person name="Lipzen A."/>
            <person name="Chen C."/>
            <person name="Yan M."/>
            <person name="Daum C."/>
            <person name="Ng V."/>
            <person name="Clum A."/>
            <person name="Steindorff A."/>
            <person name="Ohm R.A."/>
            <person name="Martin F."/>
            <person name="Silar P."/>
            <person name="Natvig D.O."/>
            <person name="Lalanne C."/>
            <person name="Gautier V."/>
            <person name="Ament-Velasquez S.L."/>
            <person name="Kruys A."/>
            <person name="Hutchinson M.I."/>
            <person name="Powell A.J."/>
            <person name="Barry K."/>
            <person name="Miller A.N."/>
            <person name="Grigoriev I.V."/>
            <person name="Debuchy R."/>
            <person name="Gladieux P."/>
            <person name="Hiltunen Thoren M."/>
            <person name="Johannesson H."/>
        </authorList>
    </citation>
    <scope>NUCLEOTIDE SEQUENCE</scope>
    <source>
        <strain evidence="4">PSN243</strain>
    </source>
</reference>
<feature type="compositionally biased region" description="Low complexity" evidence="3">
    <location>
        <begin position="131"/>
        <end position="140"/>
    </location>
</feature>
<evidence type="ECO:0000256" key="1">
    <source>
        <dbReference type="ARBA" id="ARBA00022722"/>
    </source>
</evidence>
<proteinExistence type="predicted"/>
<keyword evidence="5" id="KW-1185">Reference proteome</keyword>
<keyword evidence="1" id="KW-0540">Nuclease</keyword>
<dbReference type="GO" id="GO:0003723">
    <property type="term" value="F:RNA binding"/>
    <property type="evidence" value="ECO:0007669"/>
    <property type="project" value="InterPro"/>
</dbReference>
<reference evidence="4" key="2">
    <citation type="submission" date="2023-05" db="EMBL/GenBank/DDBJ databases">
        <authorList>
            <consortium name="Lawrence Berkeley National Laboratory"/>
            <person name="Steindorff A."/>
            <person name="Hensen N."/>
            <person name="Bonometti L."/>
            <person name="Westerberg I."/>
            <person name="Brannstrom I.O."/>
            <person name="Guillou S."/>
            <person name="Cros-Aarteil S."/>
            <person name="Calhoun S."/>
            <person name="Haridas S."/>
            <person name="Kuo A."/>
            <person name="Mondo S."/>
            <person name="Pangilinan J."/>
            <person name="Riley R."/>
            <person name="Labutti K."/>
            <person name="Andreopoulos B."/>
            <person name="Lipzen A."/>
            <person name="Chen C."/>
            <person name="Yanf M."/>
            <person name="Daum C."/>
            <person name="Ng V."/>
            <person name="Clum A."/>
            <person name="Ohm R."/>
            <person name="Martin F."/>
            <person name="Silar P."/>
            <person name="Natvig D."/>
            <person name="Lalanne C."/>
            <person name="Gautier V."/>
            <person name="Ament-Velasquez S.L."/>
            <person name="Kruys A."/>
            <person name="Hutchinson M.I."/>
            <person name="Powell A.J."/>
            <person name="Barry K."/>
            <person name="Miller A.N."/>
            <person name="Grigoriev I.V."/>
            <person name="Debuchy R."/>
            <person name="Gladieux P."/>
            <person name="Thoren M.H."/>
            <person name="Johannesson H."/>
        </authorList>
    </citation>
    <scope>NUCLEOTIDE SEQUENCE</scope>
    <source>
        <strain evidence="4">PSN243</strain>
    </source>
</reference>
<protein>
    <submittedName>
        <fullName evidence="4">Uncharacterized protein</fullName>
    </submittedName>
</protein>
<gene>
    <name evidence="4" type="ORF">QBC34DRAFT_385988</name>
</gene>
<evidence type="ECO:0000313" key="4">
    <source>
        <dbReference type="EMBL" id="KAK4443784.1"/>
    </source>
</evidence>
<dbReference type="GO" id="GO:0016787">
    <property type="term" value="F:hydrolase activity"/>
    <property type="evidence" value="ECO:0007669"/>
    <property type="project" value="UniProtKB-KW"/>
</dbReference>
<dbReference type="EMBL" id="MU865987">
    <property type="protein sequence ID" value="KAK4443784.1"/>
    <property type="molecule type" value="Genomic_DNA"/>
</dbReference>
<organism evidence="4 5">
    <name type="scientific">Podospora aff. communis PSN243</name>
    <dbReference type="NCBI Taxonomy" id="3040156"/>
    <lineage>
        <taxon>Eukaryota</taxon>
        <taxon>Fungi</taxon>
        <taxon>Dikarya</taxon>
        <taxon>Ascomycota</taxon>
        <taxon>Pezizomycotina</taxon>
        <taxon>Sordariomycetes</taxon>
        <taxon>Sordariomycetidae</taxon>
        <taxon>Sordariales</taxon>
        <taxon>Podosporaceae</taxon>
        <taxon>Podospora</taxon>
    </lineage>
</organism>
<feature type="region of interest" description="Disordered" evidence="3">
    <location>
        <begin position="37"/>
        <end position="82"/>
    </location>
</feature>
<feature type="region of interest" description="Disordered" evidence="3">
    <location>
        <begin position="245"/>
        <end position="278"/>
    </location>
</feature>
<dbReference type="AlphaFoldDB" id="A0AAV9G6P9"/>
<dbReference type="InterPro" id="IPR016191">
    <property type="entry name" value="Ribonuclease/ribotoxin"/>
</dbReference>
<sequence length="278" mass="31137">MPPNDDPGSKYYSGWRANGGSHSNYYSGWPATGGSNSNYHSSWDAEYSDPRYENNTARHPAQYATEQHAAGPAPDEEEWYRYTEQQKLGLERLQALRCPGIPATEESAFAEQAASGPHDRQDRYESPDPPRSSSSCSHYSCTNLPPSSPVRRVSVVDAHEQIQLAPSDRWVYDPPAAEGCKCDYPKAFRNNEGFELKAQKNVREYPVKANECWDPQTAPGPLRGVFEEGDRTKVDFVYHDPTKRRLGAGRDMSKAERRKGRGAEEVGREAGREGGYGW</sequence>
<dbReference type="GO" id="GO:0004540">
    <property type="term" value="F:RNA nuclease activity"/>
    <property type="evidence" value="ECO:0007669"/>
    <property type="project" value="InterPro"/>
</dbReference>